<dbReference type="InterPro" id="IPR011032">
    <property type="entry name" value="GroES-like_sf"/>
</dbReference>
<dbReference type="InterPro" id="IPR051603">
    <property type="entry name" value="Zinc-ADH_QOR/CCCR"/>
</dbReference>
<dbReference type="SUPFAM" id="SSF50129">
    <property type="entry name" value="GroES-like"/>
    <property type="match status" value="1"/>
</dbReference>
<dbReference type="PANTHER" id="PTHR44154:SF1">
    <property type="entry name" value="QUINONE OXIDOREDUCTASE"/>
    <property type="match status" value="1"/>
</dbReference>
<evidence type="ECO:0000259" key="2">
    <source>
        <dbReference type="SMART" id="SM00829"/>
    </source>
</evidence>
<evidence type="ECO:0000256" key="1">
    <source>
        <dbReference type="ARBA" id="ARBA00022857"/>
    </source>
</evidence>
<organism evidence="3 4">
    <name type="scientific">Roseovarius phycicola</name>
    <dbReference type="NCBI Taxonomy" id="3080976"/>
    <lineage>
        <taxon>Bacteria</taxon>
        <taxon>Pseudomonadati</taxon>
        <taxon>Pseudomonadota</taxon>
        <taxon>Alphaproteobacteria</taxon>
        <taxon>Rhodobacterales</taxon>
        <taxon>Roseobacteraceae</taxon>
        <taxon>Roseovarius</taxon>
    </lineage>
</organism>
<proteinExistence type="predicted"/>
<dbReference type="Gene3D" id="3.90.180.10">
    <property type="entry name" value="Medium-chain alcohol dehydrogenases, catalytic domain"/>
    <property type="match status" value="1"/>
</dbReference>
<keyword evidence="4" id="KW-1185">Reference proteome</keyword>
<feature type="domain" description="Enoyl reductase (ER)" evidence="2">
    <location>
        <begin position="16"/>
        <end position="365"/>
    </location>
</feature>
<reference evidence="3 4" key="1">
    <citation type="submission" date="2023-10" db="EMBL/GenBank/DDBJ databases">
        <title>Roseovarius strain S88 nov., isolated from a marine algae.</title>
        <authorList>
            <person name="Lee M.W."/>
            <person name="Lee J.K."/>
            <person name="Kim J.M."/>
            <person name="Choi D.G."/>
            <person name="Baek J.H."/>
            <person name="Bayburt H."/>
            <person name="Jung J.J."/>
            <person name="Han D.M."/>
            <person name="Jeon C.O."/>
        </authorList>
    </citation>
    <scope>NUCLEOTIDE SEQUENCE [LARGE SCALE GENOMIC DNA]</scope>
    <source>
        <strain evidence="3 4">S88</strain>
    </source>
</reference>
<dbReference type="EMBL" id="CP146069">
    <property type="protein sequence ID" value="WWR46232.1"/>
    <property type="molecule type" value="Genomic_DNA"/>
</dbReference>
<dbReference type="InterPro" id="IPR036291">
    <property type="entry name" value="NAD(P)-bd_dom_sf"/>
</dbReference>
<dbReference type="InterPro" id="IPR020843">
    <property type="entry name" value="ER"/>
</dbReference>
<name>A0ABZ2HIP4_9RHOB</name>
<evidence type="ECO:0000313" key="4">
    <source>
        <dbReference type="Proteomes" id="UP001364156"/>
    </source>
</evidence>
<dbReference type="CDD" id="cd08274">
    <property type="entry name" value="MDR9"/>
    <property type="match status" value="1"/>
</dbReference>
<dbReference type="InterPro" id="IPR013154">
    <property type="entry name" value="ADH-like_N"/>
</dbReference>
<dbReference type="Pfam" id="PF00107">
    <property type="entry name" value="ADH_zinc_N"/>
    <property type="match status" value="1"/>
</dbReference>
<dbReference type="SUPFAM" id="SSF51735">
    <property type="entry name" value="NAD(P)-binding Rossmann-fold domains"/>
    <property type="match status" value="1"/>
</dbReference>
<keyword evidence="1" id="KW-0521">NADP</keyword>
<dbReference type="SMART" id="SM00829">
    <property type="entry name" value="PKS_ER"/>
    <property type="match status" value="1"/>
</dbReference>
<gene>
    <name evidence="3" type="ORF">RZ517_15885</name>
</gene>
<accession>A0ABZ2HIP4</accession>
<dbReference type="PANTHER" id="PTHR44154">
    <property type="entry name" value="QUINONE OXIDOREDUCTASE"/>
    <property type="match status" value="1"/>
</dbReference>
<dbReference type="Gene3D" id="3.40.50.720">
    <property type="entry name" value="NAD(P)-binding Rossmann-like Domain"/>
    <property type="match status" value="1"/>
</dbReference>
<sequence>MTIPDRMRAVVLVGHGGLDQLVYHDDWPTPKPKPDEVLVKVGACGLNNTDINTRTAWYSKTVTDGITQAGGKDGFAEAEAAQGSWSNSQITFPRIQGADVAGRIAAVGMDVDPSRLGERVILDPWLHGHGQWHLAENASYFGSECNGGFADYVTIRAANAVPINSPLSDAELATFPTVLTTAEHLVWRADPQPGEWVVIAGASGGVGSTAIQLCLLRGAQVIAISTPQKAETLRELGCSAVMDRNSASLEDDIRDAAGGAVDVALDVVGGALFPPLVGALRQRGRYSTSGAIAGPVVAFDLRLLIYKDLQFTGATITPPGLFAQACRLIETGQLAPQLAASFALKDLVLAQEAFLAKSHIGKIVVTIE</sequence>
<dbReference type="Proteomes" id="UP001364156">
    <property type="component" value="Chromosome"/>
</dbReference>
<dbReference type="RefSeq" id="WP_338549101.1">
    <property type="nucleotide sequence ID" value="NZ_CP146069.1"/>
</dbReference>
<dbReference type="InterPro" id="IPR013149">
    <property type="entry name" value="ADH-like_C"/>
</dbReference>
<dbReference type="Pfam" id="PF08240">
    <property type="entry name" value="ADH_N"/>
    <property type="match status" value="1"/>
</dbReference>
<protein>
    <submittedName>
        <fullName evidence="3">Alcohol dehydrogenase family protein</fullName>
    </submittedName>
</protein>
<evidence type="ECO:0000313" key="3">
    <source>
        <dbReference type="EMBL" id="WWR46232.1"/>
    </source>
</evidence>